<feature type="region of interest" description="Disordered" evidence="2">
    <location>
        <begin position="185"/>
        <end position="206"/>
    </location>
</feature>
<accession>A0ABT4YBE9</accession>
<keyword evidence="4" id="KW-1185">Reference proteome</keyword>
<evidence type="ECO:0008006" key="5">
    <source>
        <dbReference type="Google" id="ProtNLM"/>
    </source>
</evidence>
<keyword evidence="1" id="KW-0175">Coiled coil</keyword>
<gene>
    <name evidence="3" type="ORF">NNO07_22565</name>
</gene>
<proteinExistence type="predicted"/>
<comment type="caution">
    <text evidence="3">The sequence shown here is derived from an EMBL/GenBank/DDBJ whole genome shotgun (WGS) entry which is preliminary data.</text>
</comment>
<reference evidence="3 4" key="1">
    <citation type="submission" date="2022-07" db="EMBL/GenBank/DDBJ databases">
        <title>Genome Analysis of Selected Gammaproteobacteria from Nigerian Food snails.</title>
        <authorList>
            <person name="Okafor A.C."/>
        </authorList>
    </citation>
    <scope>NUCLEOTIDE SEQUENCE [LARGE SCALE GENOMIC DNA]</scope>
    <source>
        <strain evidence="3 4">Awg 2</strain>
    </source>
</reference>
<sequence>MTEKKQPVDWERVEQLYRAGVLSLREIAVACPGVNHVAIARRAKKFGWVQDLSAKIKAKADDLVTREAVTVAVTAKSTVSDRHVIDANARVIADVRLAHRADIGRSRDVANKLLDELEELTDNRALFEQVGELLRSEDDKGVDKLNDLYQKVISLPSRTKTMKELAETLKNLITLERQAYGMDQAPDENDAVPAGLGHFYGDPSDS</sequence>
<dbReference type="Proteomes" id="UP001211689">
    <property type="component" value="Unassembled WGS sequence"/>
</dbReference>
<evidence type="ECO:0000313" key="4">
    <source>
        <dbReference type="Proteomes" id="UP001211689"/>
    </source>
</evidence>
<dbReference type="EMBL" id="JANEWF010000035">
    <property type="protein sequence ID" value="MDA8485860.1"/>
    <property type="molecule type" value="Genomic_DNA"/>
</dbReference>
<evidence type="ECO:0000256" key="1">
    <source>
        <dbReference type="SAM" id="Coils"/>
    </source>
</evidence>
<name>A0ABT4YBE9_METRE</name>
<evidence type="ECO:0000313" key="3">
    <source>
        <dbReference type="EMBL" id="MDA8485860.1"/>
    </source>
</evidence>
<protein>
    <recommendedName>
        <fullName evidence="5">Terminase small subunit</fullName>
    </recommendedName>
</protein>
<feature type="coiled-coil region" evidence="1">
    <location>
        <begin position="103"/>
        <end position="130"/>
    </location>
</feature>
<dbReference type="RefSeq" id="WP_271472017.1">
    <property type="nucleotide sequence ID" value="NZ_JANEWF010000035.1"/>
</dbReference>
<organism evidence="3 4">
    <name type="scientific">Metapseudomonas resinovorans</name>
    <name type="common">Pseudomonas resinovorans</name>
    <dbReference type="NCBI Taxonomy" id="53412"/>
    <lineage>
        <taxon>Bacteria</taxon>
        <taxon>Pseudomonadati</taxon>
        <taxon>Pseudomonadota</taxon>
        <taxon>Gammaproteobacteria</taxon>
        <taxon>Pseudomonadales</taxon>
        <taxon>Pseudomonadaceae</taxon>
        <taxon>Metapseudomonas</taxon>
    </lineage>
</organism>
<evidence type="ECO:0000256" key="2">
    <source>
        <dbReference type="SAM" id="MobiDB-lite"/>
    </source>
</evidence>